<dbReference type="EMBL" id="NJHN03000061">
    <property type="protein sequence ID" value="KAH9419057.1"/>
    <property type="molecule type" value="Genomic_DNA"/>
</dbReference>
<evidence type="ECO:0000313" key="1">
    <source>
        <dbReference type="EMBL" id="KAH9419057.1"/>
    </source>
</evidence>
<name>A0ABQ8J8Z0_DERPT</name>
<sequence length="167" mass="18026">MSLAFEFQDRYQHDHHSFGPGYDDIFANFATAVTNPHFTNGFSVGGGGVGEGGHISMVVQNRIHLSATYDNAVLAPKNQIHVRNTMDIQSMHFVVRILRFSNFGDEASSISIVNRKSENGQKNNVISDIISLDVARKKNKFDSGSGSGSGSGALVRGLSHSNGMALN</sequence>
<organism evidence="1 2">
    <name type="scientific">Dermatophagoides pteronyssinus</name>
    <name type="common">European house dust mite</name>
    <dbReference type="NCBI Taxonomy" id="6956"/>
    <lineage>
        <taxon>Eukaryota</taxon>
        <taxon>Metazoa</taxon>
        <taxon>Ecdysozoa</taxon>
        <taxon>Arthropoda</taxon>
        <taxon>Chelicerata</taxon>
        <taxon>Arachnida</taxon>
        <taxon>Acari</taxon>
        <taxon>Acariformes</taxon>
        <taxon>Sarcoptiformes</taxon>
        <taxon>Astigmata</taxon>
        <taxon>Psoroptidia</taxon>
        <taxon>Analgoidea</taxon>
        <taxon>Pyroglyphidae</taxon>
        <taxon>Dermatophagoidinae</taxon>
        <taxon>Dermatophagoides</taxon>
    </lineage>
</organism>
<comment type="caution">
    <text evidence="1">The sequence shown here is derived from an EMBL/GenBank/DDBJ whole genome shotgun (WGS) entry which is preliminary data.</text>
</comment>
<gene>
    <name evidence="1" type="ORF">DERP_011152</name>
</gene>
<accession>A0ABQ8J8Z0</accession>
<protein>
    <submittedName>
        <fullName evidence="1">Uncharacterized protein</fullName>
    </submittedName>
</protein>
<proteinExistence type="predicted"/>
<reference evidence="1 2" key="1">
    <citation type="journal article" date="2018" name="J. Allergy Clin. Immunol.">
        <title>High-quality assembly of Dermatophagoides pteronyssinus genome and transcriptome reveals a wide range of novel allergens.</title>
        <authorList>
            <person name="Liu X.Y."/>
            <person name="Yang K.Y."/>
            <person name="Wang M.Q."/>
            <person name="Kwok J.S."/>
            <person name="Zeng X."/>
            <person name="Yang Z."/>
            <person name="Xiao X.J."/>
            <person name="Lau C.P."/>
            <person name="Li Y."/>
            <person name="Huang Z.M."/>
            <person name="Ba J.G."/>
            <person name="Yim A.K."/>
            <person name="Ouyang C.Y."/>
            <person name="Ngai S.M."/>
            <person name="Chan T.F."/>
            <person name="Leung E.L."/>
            <person name="Liu L."/>
            <person name="Liu Z.G."/>
            <person name="Tsui S.K."/>
        </authorList>
    </citation>
    <scope>NUCLEOTIDE SEQUENCE [LARGE SCALE GENOMIC DNA]</scope>
    <source>
        <strain evidence="1">Derp</strain>
    </source>
</reference>
<reference evidence="1 2" key="2">
    <citation type="journal article" date="2022" name="Mol. Biol. Evol.">
        <title>Comparative Genomics Reveals Insights into the Divergent Evolution of Astigmatic Mites and Household Pest Adaptations.</title>
        <authorList>
            <person name="Xiong Q."/>
            <person name="Wan A.T."/>
            <person name="Liu X."/>
            <person name="Fung C.S."/>
            <person name="Xiao X."/>
            <person name="Malainual N."/>
            <person name="Hou J."/>
            <person name="Wang L."/>
            <person name="Wang M."/>
            <person name="Yang K.Y."/>
            <person name="Cui Y."/>
            <person name="Leung E.L."/>
            <person name="Nong W."/>
            <person name="Shin S.K."/>
            <person name="Au S.W."/>
            <person name="Jeong K.Y."/>
            <person name="Chew F.T."/>
            <person name="Hui J.H."/>
            <person name="Leung T.F."/>
            <person name="Tungtrongchitr A."/>
            <person name="Zhong N."/>
            <person name="Liu Z."/>
            <person name="Tsui S.K."/>
        </authorList>
    </citation>
    <scope>NUCLEOTIDE SEQUENCE [LARGE SCALE GENOMIC DNA]</scope>
    <source>
        <strain evidence="1">Derp</strain>
    </source>
</reference>
<evidence type="ECO:0000313" key="2">
    <source>
        <dbReference type="Proteomes" id="UP000887458"/>
    </source>
</evidence>
<dbReference type="Proteomes" id="UP000887458">
    <property type="component" value="Unassembled WGS sequence"/>
</dbReference>
<keyword evidence="2" id="KW-1185">Reference proteome</keyword>